<dbReference type="InterPro" id="IPR013221">
    <property type="entry name" value="Mur_ligase_cen"/>
</dbReference>
<dbReference type="Pfam" id="PF02875">
    <property type="entry name" value="Mur_ligase_C"/>
    <property type="match status" value="1"/>
</dbReference>
<proteinExistence type="predicted"/>
<dbReference type="EMBL" id="JAUSTY010000004">
    <property type="protein sequence ID" value="MDQ0165345.1"/>
    <property type="molecule type" value="Genomic_DNA"/>
</dbReference>
<evidence type="ECO:0000313" key="6">
    <source>
        <dbReference type="EMBL" id="MDQ0165345.1"/>
    </source>
</evidence>
<dbReference type="InterPro" id="IPR026838">
    <property type="entry name" value="YheC/D"/>
</dbReference>
<dbReference type="SUPFAM" id="SSF53244">
    <property type="entry name" value="MurD-like peptide ligases, peptide-binding domain"/>
    <property type="match status" value="1"/>
</dbReference>
<comment type="caution">
    <text evidence="6">The sequence shown here is derived from an EMBL/GenBank/DDBJ whole genome shotgun (WGS) entry which is preliminary data.</text>
</comment>
<evidence type="ECO:0000256" key="1">
    <source>
        <dbReference type="ARBA" id="ARBA00022598"/>
    </source>
</evidence>
<feature type="domain" description="Mur ligase central" evidence="5">
    <location>
        <begin position="60"/>
        <end position="248"/>
    </location>
</feature>
<dbReference type="Pfam" id="PF14398">
    <property type="entry name" value="ATPgrasp_YheCD"/>
    <property type="match status" value="1"/>
</dbReference>
<evidence type="ECO:0000256" key="3">
    <source>
        <dbReference type="ARBA" id="ARBA00022840"/>
    </source>
</evidence>
<keyword evidence="3" id="KW-0067">ATP-binding</keyword>
<sequence length="852" mass="96932">MKAVFLCLLLIKFVMTRQAPHFHDLDKKLTQKSCNTIKYTNQAKLEAIIMSQRKVPIIAITGSTGKSTTKEMTDSILRQRLSILKTPGNKNLPLHIKKTMSGLTPKHKAVLLEVGMGRKGAGHRACRYMKPDYVVYTNIGSAHIGNLGNSVQDIATNKSVLMKYMNKGGIVLLNQDDPHSNMLDLNLHKGKFLKVGIHNEADFRATDVKSYEDGIEFTLKTKVHSIHFKIPIYGFHNVYNALFAIALARQFRFSYEDIKAGLEKFKPPIKRMRAYKLANNSLLLDDSVNANPESVVAAINVLNEKRGRKKAIVVLGSMLELGEMTEKAHREMGTYLASNKIDVIYTYGRETLKLKESALAAGFIKEKIHCFNDRHELHKALMKADMTNSVILIKGSAGTKMGLTAELIRQHHSCRIQIHDDQSSEEVQMHPVTFTSLCLSSKLMIHFGSFSKKINVNQNEGIPLDTIRIPKKLTKEITIPDLEYETRLQGNHLHIGPVIGLAVLPLYINDPEKQNIRFAGKKFKGLIYMFRPRSDHRHSKVIQGYYYDPKKKTFIEGTFPFPSAIFNRVMLKPTLHRIYSKKIGHKIFNYPYSNTDKWTFWSILSKNKSIKKYLPKTVKYTGVSSALKMVKKHRDVYVKPRNMAGGSGILVLRKSNKRVTLYNQKGKKWDVHSSSHLKSLLKKIMIKGKSYIVQESIFSDYEKGKIDFRAYVQKDSTGNWTFTGLETKVGKSGSIISNSKNRQEIMPGEKALQTIFRLNEQESKRKINGISTLGIKIMKLMEPHHKLLGDAAIDFVIDPQLRIRILEVQLNYAAEIKQNRTEDERQILPSILFTPFEYATYLAGFSSMPLEE</sequence>
<name>A0ABT9VXJ9_9BACI</name>
<dbReference type="InterPro" id="IPR036615">
    <property type="entry name" value="Mur_ligase_C_dom_sf"/>
</dbReference>
<dbReference type="Proteomes" id="UP001235840">
    <property type="component" value="Unassembled WGS sequence"/>
</dbReference>
<dbReference type="SUPFAM" id="SSF53623">
    <property type="entry name" value="MurD-like peptide ligases, catalytic domain"/>
    <property type="match status" value="1"/>
</dbReference>
<dbReference type="PANTHER" id="PTHR43024">
    <property type="entry name" value="UDP-N-ACETYLMURAMOYL-TRIPEPTIDE--D-ALANYL-D-ALANINE LIGASE"/>
    <property type="match status" value="1"/>
</dbReference>
<keyword evidence="2" id="KW-0547">Nucleotide-binding</keyword>
<evidence type="ECO:0000256" key="2">
    <source>
        <dbReference type="ARBA" id="ARBA00022741"/>
    </source>
</evidence>
<evidence type="ECO:0000259" key="4">
    <source>
        <dbReference type="Pfam" id="PF02875"/>
    </source>
</evidence>
<evidence type="ECO:0000259" key="5">
    <source>
        <dbReference type="Pfam" id="PF08245"/>
    </source>
</evidence>
<reference evidence="6 7" key="1">
    <citation type="submission" date="2023-07" db="EMBL/GenBank/DDBJ databases">
        <title>Genomic Encyclopedia of Type Strains, Phase IV (KMG-IV): sequencing the most valuable type-strain genomes for metagenomic binning, comparative biology and taxonomic classification.</title>
        <authorList>
            <person name="Goeker M."/>
        </authorList>
    </citation>
    <scope>NUCLEOTIDE SEQUENCE [LARGE SCALE GENOMIC DNA]</scope>
    <source>
        <strain evidence="6 7">DSM 12751</strain>
    </source>
</reference>
<dbReference type="InterPro" id="IPR036565">
    <property type="entry name" value="Mur-like_cat_sf"/>
</dbReference>
<dbReference type="Pfam" id="PF08245">
    <property type="entry name" value="Mur_ligase_M"/>
    <property type="match status" value="1"/>
</dbReference>
<dbReference type="Gene3D" id="3.40.1190.10">
    <property type="entry name" value="Mur-like, catalytic domain"/>
    <property type="match status" value="1"/>
</dbReference>
<evidence type="ECO:0000313" key="7">
    <source>
        <dbReference type="Proteomes" id="UP001235840"/>
    </source>
</evidence>
<dbReference type="SUPFAM" id="SSF56059">
    <property type="entry name" value="Glutathione synthetase ATP-binding domain-like"/>
    <property type="match status" value="1"/>
</dbReference>
<feature type="domain" description="Mur ligase C-terminal" evidence="4">
    <location>
        <begin position="271"/>
        <end position="396"/>
    </location>
</feature>
<organism evidence="6 7">
    <name type="scientific">Caldalkalibacillus horti</name>
    <dbReference type="NCBI Taxonomy" id="77523"/>
    <lineage>
        <taxon>Bacteria</taxon>
        <taxon>Bacillati</taxon>
        <taxon>Bacillota</taxon>
        <taxon>Bacilli</taxon>
        <taxon>Bacillales</taxon>
        <taxon>Bacillaceae</taxon>
        <taxon>Caldalkalibacillus</taxon>
    </lineage>
</organism>
<dbReference type="InterPro" id="IPR004101">
    <property type="entry name" value="Mur_ligase_C"/>
</dbReference>
<protein>
    <submittedName>
        <fullName evidence="6">UDP-N-acetylmuramoyl-tripeptide--D-alanyl-D-alanine ligase</fullName>
    </submittedName>
</protein>
<dbReference type="RefSeq" id="WP_307392337.1">
    <property type="nucleotide sequence ID" value="NZ_BAAADK010000045.1"/>
</dbReference>
<keyword evidence="7" id="KW-1185">Reference proteome</keyword>
<dbReference type="PANTHER" id="PTHR43024:SF1">
    <property type="entry name" value="UDP-N-ACETYLMURAMOYL-TRIPEPTIDE--D-ALANYL-D-ALANINE LIGASE"/>
    <property type="match status" value="1"/>
</dbReference>
<accession>A0ABT9VXJ9</accession>
<keyword evidence="1 6" id="KW-0436">Ligase</keyword>
<dbReference type="GO" id="GO:0016874">
    <property type="term" value="F:ligase activity"/>
    <property type="evidence" value="ECO:0007669"/>
    <property type="project" value="UniProtKB-KW"/>
</dbReference>
<dbReference type="InterPro" id="IPR051046">
    <property type="entry name" value="MurCDEF_CellWall_CoF430Synth"/>
</dbReference>
<gene>
    <name evidence="6" type="ORF">J2S11_001245</name>
</gene>
<dbReference type="Gene3D" id="3.90.190.20">
    <property type="entry name" value="Mur ligase, C-terminal domain"/>
    <property type="match status" value="1"/>
</dbReference>